<evidence type="ECO:0000313" key="1">
    <source>
        <dbReference type="EMBL" id="EDN94489.1"/>
    </source>
</evidence>
<sequence>MRQTTGRNKKIVSTNFPSTTAEDQNYMGITIARGFDRLGVDHSLVTLSTEHELISSE</sequence>
<keyword evidence="2" id="KW-1185">Reference proteome</keyword>
<reference evidence="2" key="1">
    <citation type="journal article" date="2011" name="PLoS Genet.">
        <title>Genomic analysis of the necrotrophic fungal pathogens Sclerotinia sclerotiorum and Botrytis cinerea.</title>
        <authorList>
            <person name="Amselem J."/>
            <person name="Cuomo C.A."/>
            <person name="van Kan J.A."/>
            <person name="Viaud M."/>
            <person name="Benito E.P."/>
            <person name="Couloux A."/>
            <person name="Coutinho P.M."/>
            <person name="de Vries R.P."/>
            <person name="Dyer P.S."/>
            <person name="Fillinger S."/>
            <person name="Fournier E."/>
            <person name="Gout L."/>
            <person name="Hahn M."/>
            <person name="Kohn L."/>
            <person name="Lapalu N."/>
            <person name="Plummer K.M."/>
            <person name="Pradier J.M."/>
            <person name="Quevillon E."/>
            <person name="Sharon A."/>
            <person name="Simon A."/>
            <person name="ten Have A."/>
            <person name="Tudzynski B."/>
            <person name="Tudzynski P."/>
            <person name="Wincker P."/>
            <person name="Andrew M."/>
            <person name="Anthouard V."/>
            <person name="Beever R.E."/>
            <person name="Beffa R."/>
            <person name="Benoit I."/>
            <person name="Bouzid O."/>
            <person name="Brault B."/>
            <person name="Chen Z."/>
            <person name="Choquer M."/>
            <person name="Collemare J."/>
            <person name="Cotton P."/>
            <person name="Danchin E.G."/>
            <person name="Da Silva C."/>
            <person name="Gautier A."/>
            <person name="Giraud C."/>
            <person name="Giraud T."/>
            <person name="Gonzalez C."/>
            <person name="Grossetete S."/>
            <person name="Guldener U."/>
            <person name="Henrissat B."/>
            <person name="Howlett B.J."/>
            <person name="Kodira C."/>
            <person name="Kretschmer M."/>
            <person name="Lappartient A."/>
            <person name="Leroch M."/>
            <person name="Levis C."/>
            <person name="Mauceli E."/>
            <person name="Neuveglise C."/>
            <person name="Oeser B."/>
            <person name="Pearson M."/>
            <person name="Poulain J."/>
            <person name="Poussereau N."/>
            <person name="Quesneville H."/>
            <person name="Rascle C."/>
            <person name="Schumacher J."/>
            <person name="Segurens B."/>
            <person name="Sexton A."/>
            <person name="Silva E."/>
            <person name="Sirven C."/>
            <person name="Soanes D.M."/>
            <person name="Talbot N.J."/>
            <person name="Templeton M."/>
            <person name="Yandava C."/>
            <person name="Yarden O."/>
            <person name="Zeng Q."/>
            <person name="Rollins J.A."/>
            <person name="Lebrun M.H."/>
            <person name="Dickman M."/>
        </authorList>
    </citation>
    <scope>NUCLEOTIDE SEQUENCE [LARGE SCALE GENOMIC DNA]</scope>
    <source>
        <strain evidence="2">ATCC 18683 / 1980 / Ss-1</strain>
    </source>
</reference>
<protein>
    <submittedName>
        <fullName evidence="1">Uncharacterized protein</fullName>
    </submittedName>
</protein>
<dbReference type="RefSeq" id="XP_001588815.1">
    <property type="nucleotide sequence ID" value="XM_001588765.1"/>
</dbReference>
<dbReference type="AlphaFoldDB" id="A7EYE7"/>
<proteinExistence type="predicted"/>
<evidence type="ECO:0000313" key="2">
    <source>
        <dbReference type="Proteomes" id="UP000001312"/>
    </source>
</evidence>
<dbReference type="KEGG" id="ssl:SS1G_10363"/>
<name>A7EYE7_SCLS1</name>
<dbReference type="InParanoid" id="A7EYE7"/>
<dbReference type="GeneID" id="5484708"/>
<gene>
    <name evidence="1" type="ORF">SS1G_10363</name>
</gene>
<dbReference type="Proteomes" id="UP000001312">
    <property type="component" value="Unassembled WGS sequence"/>
</dbReference>
<dbReference type="HOGENOM" id="CLU_2997859_0_0_1"/>
<dbReference type="EMBL" id="CH476635">
    <property type="protein sequence ID" value="EDN94489.1"/>
    <property type="molecule type" value="Genomic_DNA"/>
</dbReference>
<organism evidence="1 2">
    <name type="scientific">Sclerotinia sclerotiorum (strain ATCC 18683 / 1980 / Ss-1)</name>
    <name type="common">White mold</name>
    <name type="synonym">Whetzelinia sclerotiorum</name>
    <dbReference type="NCBI Taxonomy" id="665079"/>
    <lineage>
        <taxon>Eukaryota</taxon>
        <taxon>Fungi</taxon>
        <taxon>Dikarya</taxon>
        <taxon>Ascomycota</taxon>
        <taxon>Pezizomycotina</taxon>
        <taxon>Leotiomycetes</taxon>
        <taxon>Helotiales</taxon>
        <taxon>Sclerotiniaceae</taxon>
        <taxon>Sclerotinia</taxon>
    </lineage>
</organism>
<accession>A7EYE7</accession>